<dbReference type="EMBL" id="CM026421">
    <property type="protein sequence ID" value="KAG0589601.1"/>
    <property type="molecule type" value="Genomic_DNA"/>
</dbReference>
<evidence type="ECO:0000256" key="2">
    <source>
        <dbReference type="ARBA" id="ARBA00022723"/>
    </source>
</evidence>
<evidence type="ECO:0000256" key="6">
    <source>
        <dbReference type="RuleBase" id="RU000461"/>
    </source>
</evidence>
<dbReference type="EMBL" id="CM026421">
    <property type="protein sequence ID" value="KAG0589602.1"/>
    <property type="molecule type" value="Genomic_DNA"/>
</dbReference>
<comment type="similarity">
    <text evidence="1 6">Belongs to the cytochrome P450 family.</text>
</comment>
<feature type="binding site" description="axial binding residue" evidence="5">
    <location>
        <position position="467"/>
    </location>
    <ligand>
        <name>heme</name>
        <dbReference type="ChEBI" id="CHEBI:30413"/>
    </ligand>
    <ligandPart>
        <name>Fe</name>
        <dbReference type="ChEBI" id="CHEBI:18248"/>
    </ligandPart>
</feature>
<dbReference type="GO" id="GO:0020037">
    <property type="term" value="F:heme binding"/>
    <property type="evidence" value="ECO:0007669"/>
    <property type="project" value="InterPro"/>
</dbReference>
<keyword evidence="2 5" id="KW-0479">Metal-binding</keyword>
<feature type="transmembrane region" description="Helical" evidence="7">
    <location>
        <begin position="6"/>
        <end position="26"/>
    </location>
</feature>
<keyword evidence="7" id="KW-0472">Membrane</keyword>
<dbReference type="InterPro" id="IPR036396">
    <property type="entry name" value="Cyt_P450_sf"/>
</dbReference>
<proteinExistence type="inferred from homology"/>
<evidence type="ECO:0000256" key="5">
    <source>
        <dbReference type="PIRSR" id="PIRSR602401-1"/>
    </source>
</evidence>
<dbReference type="InterPro" id="IPR002401">
    <property type="entry name" value="Cyt_P450_E_grp-I"/>
</dbReference>
<evidence type="ECO:0000256" key="3">
    <source>
        <dbReference type="ARBA" id="ARBA00023002"/>
    </source>
</evidence>
<name>A0A8T0J313_CERPU</name>
<keyword evidence="3 6" id="KW-0560">Oxidoreductase</keyword>
<dbReference type="EMBL" id="CM026421">
    <property type="protein sequence ID" value="KAG0589600.1"/>
    <property type="molecule type" value="Genomic_DNA"/>
</dbReference>
<dbReference type="PRINTS" id="PR00385">
    <property type="entry name" value="P450"/>
</dbReference>
<keyword evidence="6" id="KW-0503">Monooxygenase</keyword>
<dbReference type="GO" id="GO:0016705">
    <property type="term" value="F:oxidoreductase activity, acting on paired donors, with incorporation or reduction of molecular oxygen"/>
    <property type="evidence" value="ECO:0007669"/>
    <property type="project" value="InterPro"/>
</dbReference>
<dbReference type="GO" id="GO:0005506">
    <property type="term" value="F:iron ion binding"/>
    <property type="evidence" value="ECO:0007669"/>
    <property type="project" value="InterPro"/>
</dbReference>
<dbReference type="Proteomes" id="UP000822688">
    <property type="component" value="Chromosome 1"/>
</dbReference>
<keyword evidence="7" id="KW-0812">Transmembrane</keyword>
<dbReference type="InterPro" id="IPR001128">
    <property type="entry name" value="Cyt_P450"/>
</dbReference>
<reference evidence="8" key="1">
    <citation type="submission" date="2020-06" db="EMBL/GenBank/DDBJ databases">
        <title>WGS assembly of Ceratodon purpureus strain R40.</title>
        <authorList>
            <person name="Carey S.B."/>
            <person name="Jenkins J."/>
            <person name="Shu S."/>
            <person name="Lovell J.T."/>
            <person name="Sreedasyam A."/>
            <person name="Maumus F."/>
            <person name="Tiley G.P."/>
            <person name="Fernandez-Pozo N."/>
            <person name="Barry K."/>
            <person name="Chen C."/>
            <person name="Wang M."/>
            <person name="Lipzen A."/>
            <person name="Daum C."/>
            <person name="Saski C.A."/>
            <person name="Payton A.C."/>
            <person name="Mcbreen J.C."/>
            <person name="Conrad R.E."/>
            <person name="Kollar L.M."/>
            <person name="Olsson S."/>
            <person name="Huttunen S."/>
            <person name="Landis J.B."/>
            <person name="Wickett N.J."/>
            <person name="Johnson M.G."/>
            <person name="Rensing S.A."/>
            <person name="Grimwood J."/>
            <person name="Schmutz J."/>
            <person name="Mcdaniel S.F."/>
        </authorList>
    </citation>
    <scope>NUCLEOTIDE SEQUENCE</scope>
    <source>
        <strain evidence="8">R40</strain>
    </source>
</reference>
<dbReference type="GO" id="GO:0004497">
    <property type="term" value="F:monooxygenase activity"/>
    <property type="evidence" value="ECO:0007669"/>
    <property type="project" value="UniProtKB-KW"/>
</dbReference>
<evidence type="ECO:0000256" key="1">
    <source>
        <dbReference type="ARBA" id="ARBA00010617"/>
    </source>
</evidence>
<dbReference type="Gene3D" id="1.10.630.10">
    <property type="entry name" value="Cytochrome P450"/>
    <property type="match status" value="1"/>
</dbReference>
<dbReference type="AlphaFoldDB" id="A0A8T0J313"/>
<sequence length="531" mass="59261">MDYKGQLTVFYGMIALFVVLLTVFSISSGVRKEKKLLPPGPRPLPIVGNLLSLGGRAHQALAQLAKQYGSIMTLYFGSVRVVIVSDAGMAKELFSVSDASFASRPIHDLMYTTAKYLNYGGKDGEVSGFTCTYSPRVREVRQLCISELFTTQKLEMSKSIRMEEVLRIMAAFKITGAENEAIDLRPILCEFGCRNSCRMLFNKAFLDLELHPKSEVGLHPEAFIKWEEVMTKLLASKSLADIIPLFRLLDKLDLQGLHARWNYVNTLRLRWTHYVFSWYQKHAPSENAEDPVEESDKDFAETLLRLNKSGKHPEIAINSFLSGLLAAGADTTATTLEWALLELARHPHIMEKLQVEIDAKFGMVRPVEEDEAAQLPYLQAFVKEILRLHPPAVLAIPHCNTEDAMLGGYHIPARTAVIANLWAIHRDPSAWGEDASVFNPDRFLGSDINVNGTNYQFLPFGAGRRICPGRSLAMRALHVAVGSFIHAFEWSALPGIELNVNEGINGINIRPETPTLLRISLRPPATLYLSA</sequence>
<evidence type="ECO:0000256" key="4">
    <source>
        <dbReference type="ARBA" id="ARBA00023004"/>
    </source>
</evidence>
<keyword evidence="5 6" id="KW-0349">Heme</keyword>
<evidence type="ECO:0008006" key="10">
    <source>
        <dbReference type="Google" id="ProtNLM"/>
    </source>
</evidence>
<keyword evidence="9" id="KW-1185">Reference proteome</keyword>
<evidence type="ECO:0000313" key="8">
    <source>
        <dbReference type="EMBL" id="KAG0589602.1"/>
    </source>
</evidence>
<dbReference type="PANTHER" id="PTHR47944">
    <property type="entry name" value="CYTOCHROME P450 98A9"/>
    <property type="match status" value="1"/>
</dbReference>
<dbReference type="PANTHER" id="PTHR47944:SF4">
    <property type="entry name" value="OS09G0441700 PROTEIN"/>
    <property type="match status" value="1"/>
</dbReference>
<dbReference type="CDD" id="cd20618">
    <property type="entry name" value="CYP71_clan"/>
    <property type="match status" value="1"/>
</dbReference>
<accession>A0A8T0J313</accession>
<dbReference type="InterPro" id="IPR017972">
    <property type="entry name" value="Cyt_P450_CS"/>
</dbReference>
<evidence type="ECO:0000256" key="7">
    <source>
        <dbReference type="SAM" id="Phobius"/>
    </source>
</evidence>
<gene>
    <name evidence="8" type="ORF">KC19_1G032800</name>
</gene>
<dbReference type="SUPFAM" id="SSF48264">
    <property type="entry name" value="Cytochrome P450"/>
    <property type="match status" value="1"/>
</dbReference>
<organism evidence="8 9">
    <name type="scientific">Ceratodon purpureus</name>
    <name type="common">Fire moss</name>
    <name type="synonym">Dicranum purpureum</name>
    <dbReference type="NCBI Taxonomy" id="3225"/>
    <lineage>
        <taxon>Eukaryota</taxon>
        <taxon>Viridiplantae</taxon>
        <taxon>Streptophyta</taxon>
        <taxon>Embryophyta</taxon>
        <taxon>Bryophyta</taxon>
        <taxon>Bryophytina</taxon>
        <taxon>Bryopsida</taxon>
        <taxon>Dicranidae</taxon>
        <taxon>Pseudoditrichales</taxon>
        <taxon>Ditrichaceae</taxon>
        <taxon>Ceratodon</taxon>
    </lineage>
</organism>
<dbReference type="EMBL" id="CM026421">
    <property type="protein sequence ID" value="KAG0589599.1"/>
    <property type="molecule type" value="Genomic_DNA"/>
</dbReference>
<dbReference type="PRINTS" id="PR00463">
    <property type="entry name" value="EP450I"/>
</dbReference>
<dbReference type="Pfam" id="PF00067">
    <property type="entry name" value="p450"/>
    <property type="match status" value="1"/>
</dbReference>
<comment type="cofactor">
    <cofactor evidence="5">
        <name>heme</name>
        <dbReference type="ChEBI" id="CHEBI:30413"/>
    </cofactor>
</comment>
<evidence type="ECO:0000313" key="9">
    <source>
        <dbReference type="Proteomes" id="UP000822688"/>
    </source>
</evidence>
<keyword evidence="7" id="KW-1133">Transmembrane helix</keyword>
<comment type="caution">
    <text evidence="8">The sequence shown here is derived from an EMBL/GenBank/DDBJ whole genome shotgun (WGS) entry which is preliminary data.</text>
</comment>
<protein>
    <recommendedName>
        <fullName evidence="10">Cytochrome P450</fullName>
    </recommendedName>
</protein>
<dbReference type="PROSITE" id="PS00086">
    <property type="entry name" value="CYTOCHROME_P450"/>
    <property type="match status" value="1"/>
</dbReference>
<dbReference type="GO" id="GO:0044550">
    <property type="term" value="P:secondary metabolite biosynthetic process"/>
    <property type="evidence" value="ECO:0007669"/>
    <property type="project" value="UniProtKB-ARBA"/>
</dbReference>
<keyword evidence="4 5" id="KW-0408">Iron</keyword>